<dbReference type="PROSITE" id="PS00104">
    <property type="entry name" value="EPSP_SYNTHASE_1"/>
    <property type="match status" value="1"/>
</dbReference>
<gene>
    <name evidence="9" type="primary">aroA</name>
    <name evidence="11" type="ORF">RT41_GL001985</name>
</gene>
<protein>
    <recommendedName>
        <fullName evidence="9">3-phosphoshikimate 1-carboxyvinyltransferase</fullName>
        <ecNumber evidence="9">2.5.1.19</ecNumber>
    </recommendedName>
    <alternativeName>
        <fullName evidence="9">5-enolpyruvylshikimate-3-phosphate synthase</fullName>
        <shortName evidence="9">EPSP synthase</shortName>
        <shortName evidence="9">EPSPS</shortName>
    </alternativeName>
</protein>
<dbReference type="STRING" id="1291764.GCA_001311235_01437"/>
<dbReference type="Proteomes" id="UP000218181">
    <property type="component" value="Unassembled WGS sequence"/>
</dbReference>
<feature type="active site" description="Proton acceptor" evidence="9">
    <location>
        <position position="314"/>
    </location>
</feature>
<dbReference type="Gene3D" id="3.65.10.10">
    <property type="entry name" value="Enolpyruvate transferase domain"/>
    <property type="match status" value="2"/>
</dbReference>
<dbReference type="GO" id="GO:0003866">
    <property type="term" value="F:3-phosphoshikimate 1-carboxyvinyltransferase activity"/>
    <property type="evidence" value="ECO:0007669"/>
    <property type="project" value="UniProtKB-UniRule"/>
</dbReference>
<dbReference type="UniPathway" id="UPA00053">
    <property type="reaction ID" value="UER00089"/>
</dbReference>
<feature type="binding site" evidence="9">
    <location>
        <position position="166"/>
    </location>
    <ligand>
        <name>3-phosphoshikimate</name>
        <dbReference type="ChEBI" id="CHEBI:145989"/>
    </ligand>
</feature>
<evidence type="ECO:0000256" key="6">
    <source>
        <dbReference type="ARBA" id="ARBA00022679"/>
    </source>
</evidence>
<dbReference type="GO" id="GO:0005737">
    <property type="term" value="C:cytoplasm"/>
    <property type="evidence" value="ECO:0007669"/>
    <property type="project" value="UniProtKB-SubCell"/>
</dbReference>
<comment type="subcellular location">
    <subcellularLocation>
        <location evidence="9">Cytoplasm</location>
    </subcellularLocation>
</comment>
<dbReference type="GO" id="GO:0008652">
    <property type="term" value="P:amino acid biosynthetic process"/>
    <property type="evidence" value="ECO:0007669"/>
    <property type="project" value="UniProtKB-KW"/>
</dbReference>
<dbReference type="InterPro" id="IPR001986">
    <property type="entry name" value="Enolpyruvate_Tfrase_dom"/>
</dbReference>
<evidence type="ECO:0000256" key="1">
    <source>
        <dbReference type="ARBA" id="ARBA00002174"/>
    </source>
</evidence>
<keyword evidence="6 9" id="KW-0808">Transferase</keyword>
<dbReference type="EC" id="2.5.1.19" evidence="9"/>
<dbReference type="PROSITE" id="PS00885">
    <property type="entry name" value="EPSP_SYNTHASE_2"/>
    <property type="match status" value="1"/>
</dbReference>
<comment type="caution">
    <text evidence="11">The sequence shown here is derived from an EMBL/GenBank/DDBJ whole genome shotgun (WGS) entry which is preliminary data.</text>
</comment>
<organism evidence="11 12">
    <name type="scientific">Lactococcus fujiensis JCM 16395</name>
    <dbReference type="NCBI Taxonomy" id="1291764"/>
    <lineage>
        <taxon>Bacteria</taxon>
        <taxon>Bacillati</taxon>
        <taxon>Bacillota</taxon>
        <taxon>Bacilli</taxon>
        <taxon>Lactobacillales</taxon>
        <taxon>Streptococcaceae</taxon>
        <taxon>Lactococcus</taxon>
    </lineage>
</organism>
<comment type="caution">
    <text evidence="9">Lacks conserved residue(s) required for the propagation of feature annotation.</text>
</comment>
<feature type="binding site" evidence="9">
    <location>
        <position position="25"/>
    </location>
    <ligand>
        <name>3-phosphoshikimate</name>
        <dbReference type="ChEBI" id="CHEBI:145989"/>
    </ligand>
</feature>
<comment type="subunit">
    <text evidence="9">Monomer.</text>
</comment>
<evidence type="ECO:0000259" key="10">
    <source>
        <dbReference type="Pfam" id="PF00275"/>
    </source>
</evidence>
<dbReference type="HAMAP" id="MF_00210">
    <property type="entry name" value="EPSP_synth"/>
    <property type="match status" value="1"/>
</dbReference>
<comment type="catalytic activity">
    <reaction evidence="8">
        <text>3-phosphoshikimate + phosphoenolpyruvate = 5-O-(1-carboxyvinyl)-3-phosphoshikimate + phosphate</text>
        <dbReference type="Rhea" id="RHEA:21256"/>
        <dbReference type="ChEBI" id="CHEBI:43474"/>
        <dbReference type="ChEBI" id="CHEBI:57701"/>
        <dbReference type="ChEBI" id="CHEBI:58702"/>
        <dbReference type="ChEBI" id="CHEBI:145989"/>
        <dbReference type="EC" id="2.5.1.19"/>
    </reaction>
    <physiologicalReaction direction="left-to-right" evidence="8">
        <dbReference type="Rhea" id="RHEA:21257"/>
    </physiologicalReaction>
</comment>
<evidence type="ECO:0000256" key="2">
    <source>
        <dbReference type="ARBA" id="ARBA00004811"/>
    </source>
</evidence>
<keyword evidence="4 9" id="KW-0963">Cytoplasm</keyword>
<comment type="pathway">
    <text evidence="2 9">Metabolic intermediate biosynthesis; chorismate biosynthesis; chorismate from D-erythrose 4-phosphate and phosphoenolpyruvate: step 6/7.</text>
</comment>
<accession>A0A2A5RJJ8</accession>
<dbReference type="OrthoDB" id="9809920at2"/>
<evidence type="ECO:0000256" key="8">
    <source>
        <dbReference type="ARBA" id="ARBA00044633"/>
    </source>
</evidence>
<sequence>MKLETKSQGLRGTLKVPGDKSISHRSIMFGSIAHGKTEVEGILQGEDVISTMNAFRAMGVQIQEHGSRITIEGKGFSGLKAPKKALDMGNSGTSTRLISGILAGRPFDSELFGDASLSKRPMDRIAKPLRLMGAKIAGETDRDLPPLKISGNVMLHEIDYKLPVASAQVKSALIFAALQTDKKAVTRLVEKEKTRDHTEEMLVQFGGQIAISGKNILIPGGQKLQGQKVLIPGDISSAAFWLVAGLVVPNSEIELRNVGVNVTRTGILDVIEEMGGQVVRIHEDETNHSATLVVRTSALVGTEISGELIPRLIDELPIIALLATQAAGETIIRDAEELRVKETDRISVVTHLLQNMGAEITPTSDGMIIRGKTPLHATHVDACGDHRIGMMAAIAALLVQEGQMSLVGEEAIQTSYPSFFDDLRLLNSSN</sequence>
<evidence type="ECO:0000256" key="3">
    <source>
        <dbReference type="ARBA" id="ARBA00009948"/>
    </source>
</evidence>
<comment type="function">
    <text evidence="1 9">Catalyzes the transfer of the enolpyruvyl moiety of phosphoenolpyruvate (PEP) to the 5-hydroxyl of shikimate-3-phosphate (S3P) to produce enolpyruvyl shikimate-3-phosphate and inorganic phosphate.</text>
</comment>
<dbReference type="RefSeq" id="WP_096818652.1">
    <property type="nucleotide sequence ID" value="NZ_JXJU01000009.1"/>
</dbReference>
<evidence type="ECO:0000313" key="12">
    <source>
        <dbReference type="Proteomes" id="UP000218181"/>
    </source>
</evidence>
<reference evidence="11 12" key="1">
    <citation type="submission" date="2014-12" db="EMBL/GenBank/DDBJ databases">
        <title>Draft genome sequences of 10 type strains of Lactococcus.</title>
        <authorList>
            <person name="Sun Z."/>
            <person name="Zhong Z."/>
            <person name="Liu W."/>
            <person name="Zhang W."/>
            <person name="Zhang H."/>
        </authorList>
    </citation>
    <scope>NUCLEOTIDE SEQUENCE [LARGE SCALE GENOMIC DNA]</scope>
    <source>
        <strain evidence="11 12">JCM 16395</strain>
    </source>
</reference>
<dbReference type="InterPro" id="IPR023193">
    <property type="entry name" value="EPSP_synthase_CS"/>
</dbReference>
<dbReference type="InterPro" id="IPR013792">
    <property type="entry name" value="RNA3'P_cycl/enolpyr_Trfase_a/b"/>
</dbReference>
<dbReference type="Pfam" id="PF00275">
    <property type="entry name" value="EPSP_synthase"/>
    <property type="match status" value="1"/>
</dbReference>
<feature type="binding site" evidence="9">
    <location>
        <position position="314"/>
    </location>
    <ligand>
        <name>3-phosphoshikimate</name>
        <dbReference type="ChEBI" id="CHEBI:145989"/>
    </ligand>
</feature>
<dbReference type="PANTHER" id="PTHR21090:SF5">
    <property type="entry name" value="PENTAFUNCTIONAL AROM POLYPEPTIDE"/>
    <property type="match status" value="1"/>
</dbReference>
<dbReference type="EMBL" id="JXJU01000009">
    <property type="protein sequence ID" value="PCR99344.1"/>
    <property type="molecule type" value="Genomic_DNA"/>
</dbReference>
<comment type="similarity">
    <text evidence="3 9">Belongs to the EPSP synthase family.</text>
</comment>
<feature type="binding site" evidence="9">
    <location>
        <position position="20"/>
    </location>
    <ligand>
        <name>3-phosphoshikimate</name>
        <dbReference type="ChEBI" id="CHEBI:145989"/>
    </ligand>
</feature>
<feature type="binding site" evidence="9">
    <location>
        <position position="168"/>
    </location>
    <ligand>
        <name>phosphoenolpyruvate</name>
        <dbReference type="ChEBI" id="CHEBI:58702"/>
    </ligand>
</feature>
<feature type="binding site" evidence="9">
    <location>
        <position position="387"/>
    </location>
    <ligand>
        <name>phosphoenolpyruvate</name>
        <dbReference type="ChEBI" id="CHEBI:58702"/>
    </ligand>
</feature>
<dbReference type="CDD" id="cd01556">
    <property type="entry name" value="EPSP_synthase"/>
    <property type="match status" value="1"/>
</dbReference>
<dbReference type="InterPro" id="IPR036968">
    <property type="entry name" value="Enolpyruvate_Tfrase_sf"/>
</dbReference>
<feature type="binding site" evidence="9">
    <location>
        <position position="168"/>
    </location>
    <ligand>
        <name>3-phosphoshikimate</name>
        <dbReference type="ChEBI" id="CHEBI:145989"/>
    </ligand>
</feature>
<dbReference type="PIRSF" id="PIRSF000505">
    <property type="entry name" value="EPSPS"/>
    <property type="match status" value="1"/>
</dbReference>
<keyword evidence="7 9" id="KW-0057">Aromatic amino acid biosynthesis</keyword>
<dbReference type="FunFam" id="3.65.10.10:FF:000006">
    <property type="entry name" value="3-phosphoshikimate 1-carboxyvinyltransferase"/>
    <property type="match status" value="1"/>
</dbReference>
<evidence type="ECO:0000256" key="7">
    <source>
        <dbReference type="ARBA" id="ARBA00023141"/>
    </source>
</evidence>
<feature type="binding site" evidence="9">
    <location>
        <position position="20"/>
    </location>
    <ligand>
        <name>phosphoenolpyruvate</name>
        <dbReference type="ChEBI" id="CHEBI:58702"/>
    </ligand>
</feature>
<dbReference type="AlphaFoldDB" id="A0A2A5RJJ8"/>
<evidence type="ECO:0000256" key="9">
    <source>
        <dbReference type="HAMAP-Rule" id="MF_00210"/>
    </source>
</evidence>
<evidence type="ECO:0000256" key="4">
    <source>
        <dbReference type="ARBA" id="ARBA00022490"/>
    </source>
</evidence>
<dbReference type="PANTHER" id="PTHR21090">
    <property type="entry name" value="AROM/DEHYDROQUINATE SYNTHASE"/>
    <property type="match status" value="1"/>
</dbReference>
<dbReference type="GO" id="GO:0009073">
    <property type="term" value="P:aromatic amino acid family biosynthetic process"/>
    <property type="evidence" value="ECO:0007669"/>
    <property type="project" value="UniProtKB-KW"/>
</dbReference>
<feature type="binding site" evidence="9">
    <location>
        <position position="345"/>
    </location>
    <ligand>
        <name>phosphoenolpyruvate</name>
        <dbReference type="ChEBI" id="CHEBI:58702"/>
    </ligand>
</feature>
<dbReference type="NCBIfam" id="TIGR01356">
    <property type="entry name" value="aroA"/>
    <property type="match status" value="1"/>
</dbReference>
<dbReference type="GO" id="GO:0009423">
    <property type="term" value="P:chorismate biosynthetic process"/>
    <property type="evidence" value="ECO:0007669"/>
    <property type="project" value="UniProtKB-UniRule"/>
</dbReference>
<feature type="binding site" evidence="9">
    <location>
        <position position="341"/>
    </location>
    <ligand>
        <name>3-phosphoshikimate</name>
        <dbReference type="ChEBI" id="CHEBI:145989"/>
    </ligand>
</feature>
<dbReference type="FunFam" id="3.65.10.10:FF:000005">
    <property type="entry name" value="3-phosphoshikimate 1-carboxyvinyltransferase"/>
    <property type="match status" value="1"/>
</dbReference>
<proteinExistence type="inferred from homology"/>
<feature type="binding site" evidence="9">
    <location>
        <position position="92"/>
    </location>
    <ligand>
        <name>phosphoenolpyruvate</name>
        <dbReference type="ChEBI" id="CHEBI:58702"/>
    </ligand>
</feature>
<evidence type="ECO:0000256" key="5">
    <source>
        <dbReference type="ARBA" id="ARBA00022605"/>
    </source>
</evidence>
<feature type="binding site" evidence="9">
    <location>
        <position position="21"/>
    </location>
    <ligand>
        <name>3-phosphoshikimate</name>
        <dbReference type="ChEBI" id="CHEBI:145989"/>
    </ligand>
</feature>
<evidence type="ECO:0000313" key="11">
    <source>
        <dbReference type="EMBL" id="PCR99344.1"/>
    </source>
</evidence>
<feature type="binding site" evidence="9">
    <location>
        <position position="120"/>
    </location>
    <ligand>
        <name>phosphoenolpyruvate</name>
        <dbReference type="ChEBI" id="CHEBI:58702"/>
    </ligand>
</feature>
<keyword evidence="12" id="KW-1185">Reference proteome</keyword>
<dbReference type="InterPro" id="IPR006264">
    <property type="entry name" value="EPSP_synthase"/>
</dbReference>
<keyword evidence="5 9" id="KW-0028">Amino-acid biosynthesis</keyword>
<dbReference type="SUPFAM" id="SSF55205">
    <property type="entry name" value="EPT/RTPC-like"/>
    <property type="match status" value="1"/>
</dbReference>
<feature type="domain" description="Enolpyruvate transferase" evidence="10">
    <location>
        <begin position="6"/>
        <end position="423"/>
    </location>
</feature>
<name>A0A2A5RJJ8_9LACT</name>